<proteinExistence type="predicted"/>
<dbReference type="AlphaFoldDB" id="A0A3S8V0K4"/>
<accession>A0A3S8V0K4</accession>
<feature type="transmembrane region" description="Helical" evidence="1">
    <location>
        <begin position="93"/>
        <end position="113"/>
    </location>
</feature>
<dbReference type="EMBL" id="MG923493">
    <property type="protein sequence ID" value="AZL93215.1"/>
    <property type="molecule type" value="Genomic_DNA"/>
</dbReference>
<keyword evidence="1" id="KW-1133">Transmembrane helix</keyword>
<feature type="transmembrane region" description="Helical" evidence="1">
    <location>
        <begin position="30"/>
        <end position="51"/>
    </location>
</feature>
<gene>
    <name evidence="2" type="primary">nad6</name>
</gene>
<reference evidence="2" key="1">
    <citation type="journal article" date="2018" name="Mol. Phylogenet. Evol.">
        <title>Mitochondrial phylogenomics of the Hymenoptera.</title>
        <authorList>
            <person name="Tang P."/>
            <person name="Zhu J.C."/>
            <person name="Zheng B.Y."/>
            <person name="Wei S.J."/>
            <person name="Sharkey M."/>
            <person name="Chen X.X."/>
            <person name="Vogler A.P."/>
        </authorList>
    </citation>
    <scope>NUCLEOTIDE SEQUENCE</scope>
</reference>
<protein>
    <submittedName>
        <fullName evidence="2">NADH dehydrogenase subunit 6</fullName>
    </submittedName>
</protein>
<keyword evidence="1" id="KW-0472">Membrane</keyword>
<feature type="transmembrane region" description="Helical" evidence="1">
    <location>
        <begin position="57"/>
        <end position="81"/>
    </location>
</feature>
<evidence type="ECO:0000313" key="2">
    <source>
        <dbReference type="EMBL" id="AZL93215.1"/>
    </source>
</evidence>
<feature type="transmembrane region" description="Helical" evidence="1">
    <location>
        <begin position="153"/>
        <end position="175"/>
    </location>
</feature>
<sequence length="185" mass="22781">MFSKIFMLFFLILNFLNIFLILIPSHYFKFHPLTYGIILFNFTMMISLNLSKFFQNYWFSYITFLILIGGLMIIFLYFTSFISNSKFFINWDLMKFIPFKNILFLMFFMFYIFKYQNLFPNFLNFNEIEKFTLLINNLIDLNNLMFIFLNYKFFNLMVCMLYMLICLTFIVKICINKKFSMRKIN</sequence>
<feature type="transmembrane region" description="Helical" evidence="1">
    <location>
        <begin position="6"/>
        <end position="23"/>
    </location>
</feature>
<name>A0A3S8V0K4_9HYME</name>
<keyword evidence="1" id="KW-0812">Transmembrane</keyword>
<organism evidence="2">
    <name type="scientific">Eupelmus sp. ZJUH_2016012</name>
    <dbReference type="NCBI Taxonomy" id="2491156"/>
    <lineage>
        <taxon>Eukaryota</taxon>
        <taxon>Metazoa</taxon>
        <taxon>Ecdysozoa</taxon>
        <taxon>Arthropoda</taxon>
        <taxon>Hexapoda</taxon>
        <taxon>Insecta</taxon>
        <taxon>Pterygota</taxon>
        <taxon>Neoptera</taxon>
        <taxon>Endopterygota</taxon>
        <taxon>Hymenoptera</taxon>
        <taxon>Apocrita</taxon>
        <taxon>Proctotrupomorpha</taxon>
        <taxon>Chalcidoidea</taxon>
        <taxon>Eupelmidae</taxon>
        <taxon>Eupelminae</taxon>
        <taxon>Eupelmus</taxon>
    </lineage>
</organism>
<geneLocation type="mitochondrion" evidence="2"/>
<evidence type="ECO:0000256" key="1">
    <source>
        <dbReference type="SAM" id="Phobius"/>
    </source>
</evidence>
<keyword evidence="2" id="KW-0496">Mitochondrion</keyword>